<comment type="caution">
    <text evidence="1">The sequence shown here is derived from an EMBL/GenBank/DDBJ whole genome shotgun (WGS) entry which is preliminary data.</text>
</comment>
<keyword evidence="2" id="KW-1185">Reference proteome</keyword>
<dbReference type="EMBL" id="CAJVQB010001611">
    <property type="protein sequence ID" value="CAG8543064.1"/>
    <property type="molecule type" value="Genomic_DNA"/>
</dbReference>
<sequence>MNESAKEIKVEKNYSNNLDNCYQNRVRNKINKDEAFSYLKAISNRDKFQKMINLNKENEEQNKKKYSEQPAITTVQAIIVKKTTKLILSKQ</sequence>
<organism evidence="1 2">
    <name type="scientific">Gigaspora margarita</name>
    <dbReference type="NCBI Taxonomy" id="4874"/>
    <lineage>
        <taxon>Eukaryota</taxon>
        <taxon>Fungi</taxon>
        <taxon>Fungi incertae sedis</taxon>
        <taxon>Mucoromycota</taxon>
        <taxon>Glomeromycotina</taxon>
        <taxon>Glomeromycetes</taxon>
        <taxon>Diversisporales</taxon>
        <taxon>Gigasporaceae</taxon>
        <taxon>Gigaspora</taxon>
    </lineage>
</organism>
<gene>
    <name evidence="1" type="ORF">GMARGA_LOCUS4179</name>
</gene>
<evidence type="ECO:0000313" key="2">
    <source>
        <dbReference type="Proteomes" id="UP000789901"/>
    </source>
</evidence>
<evidence type="ECO:0000313" key="1">
    <source>
        <dbReference type="EMBL" id="CAG8543064.1"/>
    </source>
</evidence>
<proteinExistence type="predicted"/>
<reference evidence="1 2" key="1">
    <citation type="submission" date="2021-06" db="EMBL/GenBank/DDBJ databases">
        <authorList>
            <person name="Kallberg Y."/>
            <person name="Tangrot J."/>
            <person name="Rosling A."/>
        </authorList>
    </citation>
    <scope>NUCLEOTIDE SEQUENCE [LARGE SCALE GENOMIC DNA]</scope>
    <source>
        <strain evidence="1 2">120-4 pot B 10/14</strain>
    </source>
</reference>
<protein>
    <submittedName>
        <fullName evidence="1">28289_t:CDS:1</fullName>
    </submittedName>
</protein>
<dbReference type="Proteomes" id="UP000789901">
    <property type="component" value="Unassembled WGS sequence"/>
</dbReference>
<accession>A0ABM8W751</accession>
<name>A0ABM8W751_GIGMA</name>